<dbReference type="EMBL" id="CP073809">
    <property type="protein sequence ID" value="UTH14072.1"/>
    <property type="molecule type" value="Genomic_DNA"/>
</dbReference>
<evidence type="ECO:0000256" key="4">
    <source>
        <dbReference type="ARBA" id="ARBA00022806"/>
    </source>
</evidence>
<keyword evidence="5 11" id="KW-0067">ATP-binding</keyword>
<evidence type="ECO:0000256" key="5">
    <source>
        <dbReference type="ARBA" id="ARBA00022840"/>
    </source>
</evidence>
<dbReference type="EC" id="5.6.2.4" evidence="9"/>
<dbReference type="RefSeq" id="WP_254250142.1">
    <property type="nucleotide sequence ID" value="NZ_CP073809.1"/>
</dbReference>
<evidence type="ECO:0000259" key="13">
    <source>
        <dbReference type="PROSITE" id="PS51217"/>
    </source>
</evidence>
<protein>
    <recommendedName>
        <fullName evidence="9">DNA 3'-5' helicase</fullName>
        <ecNumber evidence="9">5.6.2.4</ecNumber>
    </recommendedName>
</protein>
<evidence type="ECO:0000256" key="7">
    <source>
        <dbReference type="ARBA" id="ARBA00023235"/>
    </source>
</evidence>
<dbReference type="PANTHER" id="PTHR11070">
    <property type="entry name" value="UVRD / RECB / PCRA DNA HELICASE FAMILY MEMBER"/>
    <property type="match status" value="1"/>
</dbReference>
<dbReference type="InterPro" id="IPR027417">
    <property type="entry name" value="P-loop_NTPase"/>
</dbReference>
<evidence type="ECO:0000256" key="2">
    <source>
        <dbReference type="ARBA" id="ARBA00022741"/>
    </source>
</evidence>
<dbReference type="GO" id="GO:0000725">
    <property type="term" value="P:recombinational repair"/>
    <property type="evidence" value="ECO:0007669"/>
    <property type="project" value="TreeGrafter"/>
</dbReference>
<dbReference type="PROSITE" id="PS51198">
    <property type="entry name" value="UVRD_HELICASE_ATP_BIND"/>
    <property type="match status" value="1"/>
</dbReference>
<dbReference type="PANTHER" id="PTHR11070:SF2">
    <property type="entry name" value="ATP-DEPENDENT DNA HELICASE SRS2"/>
    <property type="match status" value="1"/>
</dbReference>
<comment type="catalytic activity">
    <reaction evidence="8">
        <text>Couples ATP hydrolysis with the unwinding of duplex DNA by translocating in the 3'-5' direction.</text>
        <dbReference type="EC" id="5.6.2.4"/>
    </reaction>
</comment>
<dbReference type="Gene3D" id="3.40.50.300">
    <property type="entry name" value="P-loop containing nucleotide triphosphate hydrolases"/>
    <property type="match status" value="2"/>
</dbReference>
<organism evidence="14 15">
    <name type="scientific">Macrococcus equipercicus</name>
    <dbReference type="NCBI Taxonomy" id="69967"/>
    <lineage>
        <taxon>Bacteria</taxon>
        <taxon>Bacillati</taxon>
        <taxon>Bacillota</taxon>
        <taxon>Bacilli</taxon>
        <taxon>Bacillales</taxon>
        <taxon>Staphylococcaceae</taxon>
        <taxon>Macrococcus</taxon>
    </lineage>
</organism>
<sequence>MNLTPKQQEIVNFIDGPLLVTAGPGSGKTRVLTQRIINIVQSKNARVLALTFSNKAAKEIQERIEEDLYEKVEIGTIHSFCLEIVLNKGNQIGLPDNMTIIEDYNDKLELLDQAIKSLSLELNIKFVSDKIKKYKQNLILPEMISKTEEEQDIILIYETYNNILFANRVLDFDDILFYAYRILIEKPRIAKNYMRYYKYLMVDEAQDLNLTQYRVIKALTQNFSNIMMVGDSSQSIYGFNGSDSKIMTENFVKDFHPREIQLRENFRSSANIIKAAKIIQPNTVSKSVYPLKGLLQINNFVNEESEAEWIVSKIEYLLKFGSDNVDGPISYADIAILGRNKYLFKNLEKLMSEKEIPFFDAGSSTRLNAESEEIAIFENGLKVIANKYDELSYSKVVNMVGRKKNEEMLNDLLFNDEAGDDINRAVFKKIIECWQIVSNDIDNFGKAINDMKKSIQSEKSLSDNLRFLIENDLNLWLTRWQMYCKESIVGDRNLSRFLNNVSLGKHFNNHSEGVSLLTVHGSKGLEYSIVFVLGLNQGTFPDYRAKTLSQLQEERNNMFVAITRAKRECYLSYVNYKMMPWGDLKKQQISEYLNDLTSRGNISINYID</sequence>
<keyword evidence="7" id="KW-0413">Isomerase</keyword>
<feature type="binding site" evidence="11">
    <location>
        <begin position="22"/>
        <end position="29"/>
    </location>
    <ligand>
        <name>ATP</name>
        <dbReference type="ChEBI" id="CHEBI:30616"/>
    </ligand>
</feature>
<dbReference type="Proteomes" id="UP001057381">
    <property type="component" value="Chromosome"/>
</dbReference>
<dbReference type="PROSITE" id="PS51217">
    <property type="entry name" value="UVRD_HELICASE_CTER"/>
    <property type="match status" value="1"/>
</dbReference>
<dbReference type="InterPro" id="IPR014017">
    <property type="entry name" value="DNA_helicase_UvrD-like_C"/>
</dbReference>
<dbReference type="AlphaFoldDB" id="A0A9Q9BVQ4"/>
<feature type="domain" description="UvrD-like helicase C-terminal" evidence="13">
    <location>
        <begin position="264"/>
        <end position="524"/>
    </location>
</feature>
<dbReference type="Pfam" id="PF00580">
    <property type="entry name" value="UvrD-helicase"/>
    <property type="match status" value="1"/>
</dbReference>
<evidence type="ECO:0000256" key="10">
    <source>
        <dbReference type="ARBA" id="ARBA00048988"/>
    </source>
</evidence>
<keyword evidence="4 11" id="KW-0347">Helicase</keyword>
<dbReference type="CDD" id="cd17932">
    <property type="entry name" value="DEXQc_UvrD"/>
    <property type="match status" value="1"/>
</dbReference>
<evidence type="ECO:0000256" key="11">
    <source>
        <dbReference type="PROSITE-ProRule" id="PRU00560"/>
    </source>
</evidence>
<accession>A0A9Q9BVQ4</accession>
<dbReference type="Pfam" id="PF13361">
    <property type="entry name" value="UvrD_C"/>
    <property type="match status" value="1"/>
</dbReference>
<evidence type="ECO:0000256" key="8">
    <source>
        <dbReference type="ARBA" id="ARBA00034617"/>
    </source>
</evidence>
<keyword evidence="3 11" id="KW-0378">Hydrolase</keyword>
<dbReference type="GO" id="GO:0005524">
    <property type="term" value="F:ATP binding"/>
    <property type="evidence" value="ECO:0007669"/>
    <property type="project" value="UniProtKB-UniRule"/>
</dbReference>
<evidence type="ECO:0000256" key="3">
    <source>
        <dbReference type="ARBA" id="ARBA00022801"/>
    </source>
</evidence>
<evidence type="ECO:0000256" key="1">
    <source>
        <dbReference type="ARBA" id="ARBA00009922"/>
    </source>
</evidence>
<dbReference type="Gene3D" id="1.10.486.10">
    <property type="entry name" value="PCRA, domain 4"/>
    <property type="match status" value="1"/>
</dbReference>
<dbReference type="GO" id="GO:0043138">
    <property type="term" value="F:3'-5' DNA helicase activity"/>
    <property type="evidence" value="ECO:0007669"/>
    <property type="project" value="UniProtKB-EC"/>
</dbReference>
<gene>
    <name evidence="14" type="ORF">KFV11_01485</name>
</gene>
<dbReference type="SUPFAM" id="SSF52540">
    <property type="entry name" value="P-loop containing nucleoside triphosphate hydrolases"/>
    <property type="match status" value="1"/>
</dbReference>
<name>A0A9Q9BVQ4_9STAP</name>
<keyword evidence="2 11" id="KW-0547">Nucleotide-binding</keyword>
<evidence type="ECO:0000313" key="14">
    <source>
        <dbReference type="EMBL" id="UTH14072.1"/>
    </source>
</evidence>
<dbReference type="KEGG" id="mequ:KFV11_01485"/>
<evidence type="ECO:0000256" key="6">
    <source>
        <dbReference type="ARBA" id="ARBA00023125"/>
    </source>
</evidence>
<proteinExistence type="inferred from homology"/>
<dbReference type="GO" id="GO:0003677">
    <property type="term" value="F:DNA binding"/>
    <property type="evidence" value="ECO:0007669"/>
    <property type="project" value="UniProtKB-KW"/>
</dbReference>
<evidence type="ECO:0000256" key="9">
    <source>
        <dbReference type="ARBA" id="ARBA00034808"/>
    </source>
</evidence>
<comment type="similarity">
    <text evidence="1">Belongs to the helicase family. UvrD subfamily.</text>
</comment>
<keyword evidence="6" id="KW-0238">DNA-binding</keyword>
<dbReference type="InterPro" id="IPR014016">
    <property type="entry name" value="UvrD-like_ATP-bd"/>
</dbReference>
<reference evidence="14" key="1">
    <citation type="submission" date="2021-04" db="EMBL/GenBank/DDBJ databases">
        <title>Complete Genome Sequences of Macrococcus spp. from dog and cattle.</title>
        <authorList>
            <person name="Schwendener S."/>
            <person name="Perreten V."/>
        </authorList>
    </citation>
    <scope>NUCLEOTIDE SEQUENCE</scope>
    <source>
        <strain evidence="14">Epi0143-OL</strain>
    </source>
</reference>
<dbReference type="Gene3D" id="1.10.10.160">
    <property type="match status" value="1"/>
</dbReference>
<comment type="catalytic activity">
    <reaction evidence="10">
        <text>ATP + H2O = ADP + phosphate + H(+)</text>
        <dbReference type="Rhea" id="RHEA:13065"/>
        <dbReference type="ChEBI" id="CHEBI:15377"/>
        <dbReference type="ChEBI" id="CHEBI:15378"/>
        <dbReference type="ChEBI" id="CHEBI:30616"/>
        <dbReference type="ChEBI" id="CHEBI:43474"/>
        <dbReference type="ChEBI" id="CHEBI:456216"/>
        <dbReference type="EC" id="5.6.2.4"/>
    </reaction>
</comment>
<dbReference type="InterPro" id="IPR000212">
    <property type="entry name" value="DNA_helicase_UvrD/REP"/>
</dbReference>
<feature type="domain" description="UvrD-like helicase ATP-binding" evidence="12">
    <location>
        <begin position="1"/>
        <end position="269"/>
    </location>
</feature>
<dbReference type="InterPro" id="IPR013986">
    <property type="entry name" value="DExx_box_DNA_helicase_dom_sf"/>
</dbReference>
<evidence type="ECO:0000259" key="12">
    <source>
        <dbReference type="PROSITE" id="PS51198"/>
    </source>
</evidence>
<dbReference type="GO" id="GO:0016787">
    <property type="term" value="F:hydrolase activity"/>
    <property type="evidence" value="ECO:0007669"/>
    <property type="project" value="UniProtKB-UniRule"/>
</dbReference>
<evidence type="ECO:0000313" key="15">
    <source>
        <dbReference type="Proteomes" id="UP001057381"/>
    </source>
</evidence>